<keyword evidence="1 3" id="KW-0853">WD repeat</keyword>
<proteinExistence type="predicted"/>
<evidence type="ECO:0000259" key="4">
    <source>
        <dbReference type="PROSITE" id="PS50837"/>
    </source>
</evidence>
<dbReference type="InterPro" id="IPR027417">
    <property type="entry name" value="P-loop_NTPase"/>
</dbReference>
<evidence type="ECO:0000313" key="5">
    <source>
        <dbReference type="EMBL" id="KAL2058792.1"/>
    </source>
</evidence>
<feature type="repeat" description="WD" evidence="3">
    <location>
        <begin position="654"/>
        <end position="687"/>
    </location>
</feature>
<feature type="domain" description="NACHT" evidence="4">
    <location>
        <begin position="84"/>
        <end position="232"/>
    </location>
</feature>
<dbReference type="InterPro" id="IPR036322">
    <property type="entry name" value="WD40_repeat_dom_sf"/>
</dbReference>
<reference evidence="5 6" key="1">
    <citation type="submission" date="2024-09" db="EMBL/GenBank/DDBJ databases">
        <title>Rethinking Asexuality: The Enigmatic Case of Functional Sexual Genes in Lepraria (Stereocaulaceae).</title>
        <authorList>
            <person name="Doellman M."/>
            <person name="Sun Y."/>
            <person name="Barcenas-Pena A."/>
            <person name="Lumbsch H.T."/>
            <person name="Grewe F."/>
        </authorList>
    </citation>
    <scope>NUCLEOTIDE SEQUENCE [LARGE SCALE GENOMIC DNA]</scope>
    <source>
        <strain evidence="5 6">Grewe 0041</strain>
    </source>
</reference>
<dbReference type="Pfam" id="PF24883">
    <property type="entry name" value="NPHP3_N"/>
    <property type="match status" value="1"/>
</dbReference>
<sequence>MTGHVNIQGNTAEPYSTQINNVNLSTLYTTDDINRDCLRTLRCPDTLVVKNRLKENKDRLLYESIEWIFQDPQHISWQHRDDLGLLWIKGGAGKGKTMMSIGLIEEILRRQDDTIIVTYFFCQNADYELNTIESIIKGLILRLINQQEQLTAILRRRWDTAHRRFDEDITSWRVLWHIFLEMLDRCRCRRVYVIVDALDECKDEGMADFFKLIVRTGLHQPSRIKWLLTSRPLDSAEQELLAGADQVLVSLELNSEHVAEAVKTYITCKAAELDRRQSYGPRLRQEVETELRNRAEETYLWVSLACKRLEEVRRDQALKEIRKLPPGLPAFYRRIFDQLRCGESEIVERCLRLLKVMMLAYRPLDVTEVRSVTGFSDREIASERLVNRCASFIKMRGTRIEFVHQSARDYLAGKGEHSLPDFYDKYGHSDVTLSCVTCLQDGLKVNLVDLPRPDSTRELVKELKDEGKSAVLAGIGYAATFWVRHLKLAERTLPIQNALTEQGEISQFLRTKLLEWLECLSLLDQLSGAIEAFKVLSSAADPSLSMFMEDATRFLLRHYHIITTWPLQIYSSAIIFSPRASVVRTNNLDKIPRWLKKTPLVENEWASLIQTLAGHSDRVNAVAFSPDGKRIASGSYDKTIKVWDTATGDLEKTLAGHSGRVKAVAFSPDGKRIASGSHDKIIKLWDVAKSFKASRLLGKSMASRFKFQAWHEIAVSKAIDNLRFSADGQHLLTNFGPILVKSIFTPKQKDDSESSQHLYISDQWLCYEAVPILRLQPDFEPTCYDTKDDRVTFGFRNGRVLSFDIDRPRFYSLLGSVKSS</sequence>
<dbReference type="Pfam" id="PF00400">
    <property type="entry name" value="WD40"/>
    <property type="match status" value="2"/>
</dbReference>
<dbReference type="PROSITE" id="PS50082">
    <property type="entry name" value="WD_REPEATS_2"/>
    <property type="match status" value="2"/>
</dbReference>
<dbReference type="SMART" id="SM00320">
    <property type="entry name" value="WD40"/>
    <property type="match status" value="2"/>
</dbReference>
<dbReference type="Gene3D" id="2.130.10.10">
    <property type="entry name" value="YVTN repeat-like/Quinoprotein amine dehydrogenase"/>
    <property type="match status" value="1"/>
</dbReference>
<organism evidence="5 6">
    <name type="scientific">Lepraria finkii</name>
    <dbReference type="NCBI Taxonomy" id="1340010"/>
    <lineage>
        <taxon>Eukaryota</taxon>
        <taxon>Fungi</taxon>
        <taxon>Dikarya</taxon>
        <taxon>Ascomycota</taxon>
        <taxon>Pezizomycotina</taxon>
        <taxon>Lecanoromycetes</taxon>
        <taxon>OSLEUM clade</taxon>
        <taxon>Lecanoromycetidae</taxon>
        <taxon>Lecanorales</taxon>
        <taxon>Lecanorineae</taxon>
        <taxon>Stereocaulaceae</taxon>
        <taxon>Lepraria</taxon>
    </lineage>
</organism>
<dbReference type="InterPro" id="IPR056884">
    <property type="entry name" value="NPHP3-like_N"/>
</dbReference>
<dbReference type="PROSITE" id="PS00678">
    <property type="entry name" value="WD_REPEATS_1"/>
    <property type="match status" value="2"/>
</dbReference>
<dbReference type="PROSITE" id="PS50294">
    <property type="entry name" value="WD_REPEATS_REGION"/>
    <property type="match status" value="2"/>
</dbReference>
<keyword evidence="2" id="KW-0677">Repeat</keyword>
<dbReference type="SUPFAM" id="SSF52540">
    <property type="entry name" value="P-loop containing nucleoside triphosphate hydrolases"/>
    <property type="match status" value="1"/>
</dbReference>
<evidence type="ECO:0000256" key="3">
    <source>
        <dbReference type="PROSITE-ProRule" id="PRU00221"/>
    </source>
</evidence>
<protein>
    <recommendedName>
        <fullName evidence="4">NACHT domain-containing protein</fullName>
    </recommendedName>
</protein>
<comment type="caution">
    <text evidence="5">The sequence shown here is derived from an EMBL/GenBank/DDBJ whole genome shotgun (WGS) entry which is preliminary data.</text>
</comment>
<dbReference type="PROSITE" id="PS50837">
    <property type="entry name" value="NACHT"/>
    <property type="match status" value="1"/>
</dbReference>
<dbReference type="PANTHER" id="PTHR10039">
    <property type="entry name" value="AMELOGENIN"/>
    <property type="match status" value="1"/>
</dbReference>
<dbReference type="Gene3D" id="3.40.50.300">
    <property type="entry name" value="P-loop containing nucleotide triphosphate hydrolases"/>
    <property type="match status" value="1"/>
</dbReference>
<dbReference type="SUPFAM" id="SSF50978">
    <property type="entry name" value="WD40 repeat-like"/>
    <property type="match status" value="1"/>
</dbReference>
<evidence type="ECO:0000256" key="2">
    <source>
        <dbReference type="ARBA" id="ARBA00022737"/>
    </source>
</evidence>
<dbReference type="InterPro" id="IPR019775">
    <property type="entry name" value="WD40_repeat_CS"/>
</dbReference>
<dbReference type="EMBL" id="JBHFEH010000001">
    <property type="protein sequence ID" value="KAL2058792.1"/>
    <property type="molecule type" value="Genomic_DNA"/>
</dbReference>
<accession>A0ABR4BLW6</accession>
<feature type="repeat" description="WD" evidence="3">
    <location>
        <begin position="612"/>
        <end position="653"/>
    </location>
</feature>
<dbReference type="Proteomes" id="UP001590951">
    <property type="component" value="Unassembled WGS sequence"/>
</dbReference>
<keyword evidence="6" id="KW-1185">Reference proteome</keyword>
<dbReference type="PANTHER" id="PTHR10039:SF14">
    <property type="entry name" value="NACHT DOMAIN-CONTAINING PROTEIN"/>
    <property type="match status" value="1"/>
</dbReference>
<evidence type="ECO:0000313" key="6">
    <source>
        <dbReference type="Proteomes" id="UP001590951"/>
    </source>
</evidence>
<dbReference type="InterPro" id="IPR015943">
    <property type="entry name" value="WD40/YVTN_repeat-like_dom_sf"/>
</dbReference>
<dbReference type="InterPro" id="IPR001680">
    <property type="entry name" value="WD40_rpt"/>
</dbReference>
<dbReference type="InterPro" id="IPR007111">
    <property type="entry name" value="NACHT_NTPase"/>
</dbReference>
<name>A0ABR4BLW6_9LECA</name>
<gene>
    <name evidence="5" type="ORF">ABVK25_000083</name>
</gene>
<evidence type="ECO:0000256" key="1">
    <source>
        <dbReference type="ARBA" id="ARBA00022574"/>
    </source>
</evidence>